<dbReference type="Proteomes" id="UP000624159">
    <property type="component" value="Unassembled WGS sequence"/>
</dbReference>
<protein>
    <submittedName>
        <fullName evidence="1">GpE family phage tail protein</fullName>
    </submittedName>
</protein>
<name>A0ABS0MCW8_SERRU</name>
<dbReference type="RefSeq" id="WP_197663944.1">
    <property type="nucleotide sequence ID" value="NZ_CP042353.1"/>
</dbReference>
<dbReference type="InterPro" id="IPR009493">
    <property type="entry name" value="P2_GpE"/>
</dbReference>
<dbReference type="EMBL" id="JADULK010000005">
    <property type="protein sequence ID" value="MBH1930218.1"/>
    <property type="molecule type" value="Genomic_DNA"/>
</dbReference>
<evidence type="ECO:0000313" key="2">
    <source>
        <dbReference type="Proteomes" id="UP000624159"/>
    </source>
</evidence>
<sequence length="40" mass="4671">MADIAVIFHWPPSEMAAMSLTDLLNWRYRALQRSGIKHDE</sequence>
<proteinExistence type="predicted"/>
<dbReference type="Pfam" id="PF06528">
    <property type="entry name" value="Phage_P2_GpE"/>
    <property type="match status" value="1"/>
</dbReference>
<organism evidence="1 2">
    <name type="scientific">Serratia rubidaea</name>
    <name type="common">Serratia marinorubra</name>
    <dbReference type="NCBI Taxonomy" id="61652"/>
    <lineage>
        <taxon>Bacteria</taxon>
        <taxon>Pseudomonadati</taxon>
        <taxon>Pseudomonadota</taxon>
        <taxon>Gammaproteobacteria</taxon>
        <taxon>Enterobacterales</taxon>
        <taxon>Yersiniaceae</taxon>
        <taxon>Serratia</taxon>
    </lineage>
</organism>
<reference evidence="1 2" key="1">
    <citation type="submission" date="2020-11" db="EMBL/GenBank/DDBJ databases">
        <title>Enhanced detection system for hospital associated transmission using whole genome sequencing surveillance.</title>
        <authorList>
            <person name="Harrison L.H."/>
            <person name="Van Tyne D."/>
            <person name="Marsh J.W."/>
            <person name="Griffith M.P."/>
            <person name="Snyder D.J."/>
            <person name="Cooper V.S."/>
            <person name="Mustapha M."/>
        </authorList>
    </citation>
    <scope>NUCLEOTIDE SEQUENCE [LARGE SCALE GENOMIC DNA]</scope>
    <source>
        <strain evidence="1 2">SER00230</strain>
    </source>
</reference>
<gene>
    <name evidence="1" type="ORF">I5U13_11190</name>
</gene>
<evidence type="ECO:0000313" key="1">
    <source>
        <dbReference type="EMBL" id="MBH1930218.1"/>
    </source>
</evidence>
<keyword evidence="2" id="KW-1185">Reference proteome</keyword>
<accession>A0ABS0MCW8</accession>
<comment type="caution">
    <text evidence="1">The sequence shown here is derived from an EMBL/GenBank/DDBJ whole genome shotgun (WGS) entry which is preliminary data.</text>
</comment>